<dbReference type="Gene3D" id="2.70.170.10">
    <property type="entry name" value="Neurotransmitter-gated ion-channel ligand-binding domain"/>
    <property type="match status" value="1"/>
</dbReference>
<evidence type="ECO:0000259" key="1">
    <source>
        <dbReference type="Pfam" id="PF02931"/>
    </source>
</evidence>
<dbReference type="SUPFAM" id="SSF63712">
    <property type="entry name" value="Nicotinic receptor ligand binding domain-like"/>
    <property type="match status" value="1"/>
</dbReference>
<dbReference type="GO" id="GO:0016020">
    <property type="term" value="C:membrane"/>
    <property type="evidence" value="ECO:0007669"/>
    <property type="project" value="InterPro"/>
</dbReference>
<feature type="domain" description="Neurotransmitter-gated ion-channel ligand-binding" evidence="1">
    <location>
        <begin position="12"/>
        <end position="76"/>
    </location>
</feature>
<name>A0A3P7JQA5_STRVU</name>
<organism evidence="2 3">
    <name type="scientific">Strongylus vulgaris</name>
    <name type="common">Blood worm</name>
    <dbReference type="NCBI Taxonomy" id="40348"/>
    <lineage>
        <taxon>Eukaryota</taxon>
        <taxon>Metazoa</taxon>
        <taxon>Ecdysozoa</taxon>
        <taxon>Nematoda</taxon>
        <taxon>Chromadorea</taxon>
        <taxon>Rhabditida</taxon>
        <taxon>Rhabditina</taxon>
        <taxon>Rhabditomorpha</taxon>
        <taxon>Strongyloidea</taxon>
        <taxon>Strongylidae</taxon>
        <taxon>Strongylus</taxon>
    </lineage>
</organism>
<dbReference type="GO" id="GO:0005230">
    <property type="term" value="F:extracellular ligand-gated monoatomic ion channel activity"/>
    <property type="evidence" value="ECO:0007669"/>
    <property type="project" value="InterPro"/>
</dbReference>
<dbReference type="AlphaFoldDB" id="A0A3P7JQA5"/>
<proteinExistence type="predicted"/>
<gene>
    <name evidence="2" type="ORF">SVUK_LOCUS15892</name>
</gene>
<dbReference type="EMBL" id="UYYB01110610">
    <property type="protein sequence ID" value="VDM80894.1"/>
    <property type="molecule type" value="Genomic_DNA"/>
</dbReference>
<dbReference type="Proteomes" id="UP000270094">
    <property type="component" value="Unassembled WGS sequence"/>
</dbReference>
<evidence type="ECO:0000313" key="2">
    <source>
        <dbReference type="EMBL" id="VDM80894.1"/>
    </source>
</evidence>
<sequence>MVNASRNCTRDTDIIDQLLNGTGYNKFRIPQNDGMTVTVEIWIQAITSVDEMTNDFDMDIYITERWLDPALNFENLSPCKGIEIGGLANGSATAQATIRNFKRMSKEDK</sequence>
<dbReference type="InterPro" id="IPR006202">
    <property type="entry name" value="Neur_chan_lig-bd"/>
</dbReference>
<dbReference type="InterPro" id="IPR036734">
    <property type="entry name" value="Neur_chan_lig-bd_sf"/>
</dbReference>
<accession>A0A3P7JQA5</accession>
<protein>
    <recommendedName>
        <fullName evidence="1">Neurotransmitter-gated ion-channel ligand-binding domain-containing protein</fullName>
    </recommendedName>
</protein>
<dbReference type="OrthoDB" id="407674at2759"/>
<dbReference type="Pfam" id="PF02931">
    <property type="entry name" value="Neur_chan_LBD"/>
    <property type="match status" value="1"/>
</dbReference>
<keyword evidence="3" id="KW-1185">Reference proteome</keyword>
<reference evidence="2 3" key="1">
    <citation type="submission" date="2018-11" db="EMBL/GenBank/DDBJ databases">
        <authorList>
            <consortium name="Pathogen Informatics"/>
        </authorList>
    </citation>
    <scope>NUCLEOTIDE SEQUENCE [LARGE SCALE GENOMIC DNA]</scope>
</reference>
<evidence type="ECO:0000313" key="3">
    <source>
        <dbReference type="Proteomes" id="UP000270094"/>
    </source>
</evidence>